<sequence>MKDPRVLILTAIQFGFVMGSYGIGIWLPTILKSHGLTVSAISLVSSVPYIFATLAMLTWARHVDRSGKKVLNSC</sequence>
<feature type="transmembrane region" description="Helical" evidence="6">
    <location>
        <begin position="39"/>
        <end position="60"/>
    </location>
</feature>
<dbReference type="SUPFAM" id="SSF103473">
    <property type="entry name" value="MFS general substrate transporter"/>
    <property type="match status" value="1"/>
</dbReference>
<gene>
    <name evidence="7" type="ORF">ABH943_007895</name>
</gene>
<keyword evidence="2" id="KW-0813">Transport</keyword>
<evidence type="ECO:0000256" key="1">
    <source>
        <dbReference type="ARBA" id="ARBA00004141"/>
    </source>
</evidence>
<dbReference type="RefSeq" id="WP_404613740.1">
    <property type="nucleotide sequence ID" value="NZ_JBIYDN010000039.1"/>
</dbReference>
<comment type="subcellular location">
    <subcellularLocation>
        <location evidence="1">Membrane</location>
        <topology evidence="1">Multi-pass membrane protein</topology>
    </subcellularLocation>
</comment>
<evidence type="ECO:0000313" key="7">
    <source>
        <dbReference type="EMBL" id="MFK4447856.1"/>
    </source>
</evidence>
<proteinExistence type="predicted"/>
<evidence type="ECO:0000256" key="2">
    <source>
        <dbReference type="ARBA" id="ARBA00022448"/>
    </source>
</evidence>
<keyword evidence="4 6" id="KW-1133">Transmembrane helix</keyword>
<protein>
    <submittedName>
        <fullName evidence="7">MFS family permease</fullName>
    </submittedName>
</protein>
<feature type="transmembrane region" description="Helical" evidence="6">
    <location>
        <begin position="7"/>
        <end position="27"/>
    </location>
</feature>
<dbReference type="EMBL" id="JBIYDN010000039">
    <property type="protein sequence ID" value="MFK4447856.1"/>
    <property type="molecule type" value="Genomic_DNA"/>
</dbReference>
<evidence type="ECO:0000256" key="6">
    <source>
        <dbReference type="SAM" id="Phobius"/>
    </source>
</evidence>
<keyword evidence="8" id="KW-1185">Reference proteome</keyword>
<keyword evidence="3 6" id="KW-0812">Transmembrane</keyword>
<dbReference type="Proteomes" id="UP001620514">
    <property type="component" value="Unassembled WGS sequence"/>
</dbReference>
<dbReference type="Gene3D" id="1.20.1250.20">
    <property type="entry name" value="MFS general substrate transporter like domains"/>
    <property type="match status" value="1"/>
</dbReference>
<dbReference type="PANTHER" id="PTHR43791:SF36">
    <property type="entry name" value="TRANSPORTER, PUTATIVE (AFU_ORTHOLOGUE AFUA_6G08340)-RELATED"/>
    <property type="match status" value="1"/>
</dbReference>
<name>A0ABW8MYL2_9BURK</name>
<evidence type="ECO:0000313" key="8">
    <source>
        <dbReference type="Proteomes" id="UP001620514"/>
    </source>
</evidence>
<accession>A0ABW8MYL2</accession>
<dbReference type="InterPro" id="IPR036259">
    <property type="entry name" value="MFS_trans_sf"/>
</dbReference>
<keyword evidence="5 6" id="KW-0472">Membrane</keyword>
<evidence type="ECO:0000256" key="5">
    <source>
        <dbReference type="ARBA" id="ARBA00023136"/>
    </source>
</evidence>
<reference evidence="7 8" key="1">
    <citation type="submission" date="2024-11" db="EMBL/GenBank/DDBJ databases">
        <title>Using genomics to understand microbial adaptation to soil warming.</title>
        <authorList>
            <person name="Deangelis K.M. PhD."/>
        </authorList>
    </citation>
    <scope>NUCLEOTIDE SEQUENCE [LARGE SCALE GENOMIC DNA]</scope>
    <source>
        <strain evidence="7 8">GAS97</strain>
    </source>
</reference>
<evidence type="ECO:0000256" key="3">
    <source>
        <dbReference type="ARBA" id="ARBA00022692"/>
    </source>
</evidence>
<comment type="caution">
    <text evidence="7">The sequence shown here is derived from an EMBL/GenBank/DDBJ whole genome shotgun (WGS) entry which is preliminary data.</text>
</comment>
<evidence type="ECO:0000256" key="4">
    <source>
        <dbReference type="ARBA" id="ARBA00022989"/>
    </source>
</evidence>
<organism evidence="7 8">
    <name type="scientific">Caballeronia udeis</name>
    <dbReference type="NCBI Taxonomy" id="1232866"/>
    <lineage>
        <taxon>Bacteria</taxon>
        <taxon>Pseudomonadati</taxon>
        <taxon>Pseudomonadota</taxon>
        <taxon>Betaproteobacteria</taxon>
        <taxon>Burkholderiales</taxon>
        <taxon>Burkholderiaceae</taxon>
        <taxon>Caballeronia</taxon>
    </lineage>
</organism>
<dbReference type="PANTHER" id="PTHR43791">
    <property type="entry name" value="PERMEASE-RELATED"/>
    <property type="match status" value="1"/>
</dbReference>